<proteinExistence type="predicted"/>
<dbReference type="InterPro" id="IPR059050">
    <property type="entry name" value="Rv3660c_N"/>
</dbReference>
<dbReference type="InterPro" id="IPR050625">
    <property type="entry name" value="ParA/MinD_ATPase"/>
</dbReference>
<evidence type="ECO:0000313" key="4">
    <source>
        <dbReference type="Proteomes" id="UP000323454"/>
    </source>
</evidence>
<dbReference type="InterPro" id="IPR027417">
    <property type="entry name" value="P-loop_NTPase"/>
</dbReference>
<dbReference type="GO" id="GO:0009898">
    <property type="term" value="C:cytoplasmic side of plasma membrane"/>
    <property type="evidence" value="ECO:0007669"/>
    <property type="project" value="TreeGrafter"/>
</dbReference>
<evidence type="ECO:0000259" key="2">
    <source>
        <dbReference type="Pfam" id="PF26563"/>
    </source>
</evidence>
<gene>
    <name evidence="3" type="ORF">F0L68_13395</name>
</gene>
<evidence type="ECO:0000256" key="1">
    <source>
        <dbReference type="SAM" id="MobiDB-lite"/>
    </source>
</evidence>
<organism evidence="3 4">
    <name type="scientific">Solihabitans fulvus</name>
    <dbReference type="NCBI Taxonomy" id="1892852"/>
    <lineage>
        <taxon>Bacteria</taxon>
        <taxon>Bacillati</taxon>
        <taxon>Actinomycetota</taxon>
        <taxon>Actinomycetes</taxon>
        <taxon>Pseudonocardiales</taxon>
        <taxon>Pseudonocardiaceae</taxon>
        <taxon>Solihabitans</taxon>
    </lineage>
</organism>
<comment type="caution">
    <text evidence="3">The sequence shown here is derived from an EMBL/GenBank/DDBJ whole genome shotgun (WGS) entry which is preliminary data.</text>
</comment>
<dbReference type="SUPFAM" id="SSF52540">
    <property type="entry name" value="P-loop containing nucleoside triphosphate hydrolases"/>
    <property type="match status" value="1"/>
</dbReference>
<dbReference type="Pfam" id="PF26563">
    <property type="entry name" value="Rv3660c_N"/>
    <property type="match status" value="1"/>
</dbReference>
<dbReference type="NCBIfam" id="TIGR03815">
    <property type="entry name" value="CpaE_hom_Actino"/>
    <property type="match status" value="1"/>
</dbReference>
<dbReference type="GO" id="GO:0016887">
    <property type="term" value="F:ATP hydrolysis activity"/>
    <property type="evidence" value="ECO:0007669"/>
    <property type="project" value="TreeGrafter"/>
</dbReference>
<protein>
    <recommendedName>
        <fullName evidence="2">Rv3660c-like CheY-like N-terminal domain-containing protein</fullName>
    </recommendedName>
</protein>
<sequence length="361" mass="37144">MDLRRPIALIGNDTLLDDLLRLAAVAGCELERVPDVEAMRQRWAAAPLVLIDDLMAEECARATLPRRGRVLVVSHGEPPPSVWENAVAIGAERVIELPVGESWLVGALADVLDGPAESAGRVLAVLGGRGGAGASVFATAVAQSVLRRGGRALLVDCDPLGGGLDLTLGAERQSGLRWPALRLTGGRVAAAALRSALPGRPRGRGGLTVLSCDRAGPGPEPQAVAAVLDAGRRGGETVVCDLPRQLTDAAQAVLDRADLAVLVVPAEVRACAAAKRVVERVAGRGVALRLLVRGPAPGGLTPPEVAEAVGASLIAAMRPEPGLAGALERGRFPDRGRGPLASAATTVLAELSTESRRREAS</sequence>
<feature type="region of interest" description="Disordered" evidence="1">
    <location>
        <begin position="330"/>
        <end position="361"/>
    </location>
</feature>
<reference evidence="3 4" key="2">
    <citation type="submission" date="2019-09" db="EMBL/GenBank/DDBJ databases">
        <authorList>
            <person name="Jin C."/>
        </authorList>
    </citation>
    <scope>NUCLEOTIDE SEQUENCE [LARGE SCALE GENOMIC DNA]</scope>
    <source>
        <strain evidence="3 4">AN110305</strain>
    </source>
</reference>
<reference evidence="3 4" key="1">
    <citation type="submission" date="2019-09" db="EMBL/GenBank/DDBJ databases">
        <title>Goodfellowia gen. nov., a new genus of the Pseudonocardineae related to Actinoalloteichus, containing Goodfellowia coeruleoviolacea gen. nov., comb. nov. gen. nov., comb. nov.</title>
        <authorList>
            <person name="Labeda D."/>
        </authorList>
    </citation>
    <scope>NUCLEOTIDE SEQUENCE [LARGE SCALE GENOMIC DNA]</scope>
    <source>
        <strain evidence="3 4">AN110305</strain>
    </source>
</reference>
<dbReference type="GO" id="GO:0051782">
    <property type="term" value="P:negative regulation of cell division"/>
    <property type="evidence" value="ECO:0007669"/>
    <property type="project" value="TreeGrafter"/>
</dbReference>
<dbReference type="OrthoDB" id="3252838at2"/>
<dbReference type="PANTHER" id="PTHR43384:SF11">
    <property type="entry name" value="SEPTUM SITE DETERMINING PROTEIN"/>
    <property type="match status" value="1"/>
</dbReference>
<dbReference type="Gene3D" id="3.40.50.300">
    <property type="entry name" value="P-loop containing nucleotide triphosphate hydrolases"/>
    <property type="match status" value="1"/>
</dbReference>
<dbReference type="GO" id="GO:0005829">
    <property type="term" value="C:cytosol"/>
    <property type="evidence" value="ECO:0007669"/>
    <property type="project" value="TreeGrafter"/>
</dbReference>
<name>A0A5B2XHJ8_9PSEU</name>
<dbReference type="RefSeq" id="WP_149849855.1">
    <property type="nucleotide sequence ID" value="NZ_VUOB01000022.1"/>
</dbReference>
<dbReference type="EMBL" id="VUOB01000022">
    <property type="protein sequence ID" value="KAA2262272.1"/>
    <property type="molecule type" value="Genomic_DNA"/>
</dbReference>
<dbReference type="GO" id="GO:0005524">
    <property type="term" value="F:ATP binding"/>
    <property type="evidence" value="ECO:0007669"/>
    <property type="project" value="TreeGrafter"/>
</dbReference>
<dbReference type="InterPro" id="IPR022521">
    <property type="entry name" value="Rv3660c"/>
</dbReference>
<dbReference type="PANTHER" id="PTHR43384">
    <property type="entry name" value="SEPTUM SITE-DETERMINING PROTEIN MIND HOMOLOG, CHLOROPLASTIC-RELATED"/>
    <property type="match status" value="1"/>
</dbReference>
<evidence type="ECO:0000313" key="3">
    <source>
        <dbReference type="EMBL" id="KAA2262272.1"/>
    </source>
</evidence>
<keyword evidence="4" id="KW-1185">Reference proteome</keyword>
<accession>A0A5B2XHJ8</accession>
<feature type="domain" description="Rv3660c-like CheY-like N-terminal" evidence="2">
    <location>
        <begin position="11"/>
        <end position="115"/>
    </location>
</feature>
<dbReference type="AlphaFoldDB" id="A0A5B2XHJ8"/>
<dbReference type="Proteomes" id="UP000323454">
    <property type="component" value="Unassembled WGS sequence"/>
</dbReference>